<comment type="subcellular location">
    <molecule>Capsid scaffolding protein</molecule>
    <subcellularLocation>
        <location evidence="9">Host cytoplasm</location>
    </subcellularLocation>
</comment>
<sequence length="651" mass="68104">MDRDTPPSAVEREDDGAVDRTDPTRMYVAGFLALYDSDDDAELVLAPDVVAASLPPAEPLPINIDHKTRCSVGQVLAVVNDARGPFFLGVVACGQLEHVLERAASGDIFGRRGPPLTREERLLYLITNYLPSVSLSTRRDDSGAPVVGPNLFAHVALCAIGRRLGTIVTYDVTMEGAVAPFRRLGLASRGQVLRDAAVAEAVSGERTWAPGARALTRTLLATAVNNMMLRDRWSVVAERRRQAGIAGHTYLQASAKFGLSDASPRADAESAADQRHIRADGTQAPESAARERRHEPSLRLPSPSPPCDPSPRIDCGPSLVPSAPGPMAVNPSAAGSPGLPKPPGDGSYLWIPASHYNHLVSSQAATAPHLPPIYSAHQGVAGYGPWGVVPAAYPVPVAAGPSPLETQIAALVGAMTAERQAAGAALGSPASDSSAGLRGSHKRRRCEYERDDYDGEFARGCPSPPYYPGEYSGSGGGEPGRRDRRFGTATRSAAATPHSNETIAALVGAVASLQQELTHLRSYQHGAFVPQSAAAQVWTPRPYFAPAAAAQASHQLQQAQPSCAPVTQTTPPAQVVPAALPAAPPAAPVQSLVGVVGAPMEPRAGDAADVASLEADAPPHLLNASCTTRVTVDANRASDAFVAQMMGDRRC</sequence>
<comment type="subcellular location">
    <molecule>Assemblin</molecule>
    <subcellularLocation>
        <location evidence="9">Host nucleus</location>
    </subcellularLocation>
</comment>
<comment type="subcellular location">
    <molecule>Assembly protein</molecule>
    <subcellularLocation>
        <location evidence="9">Host nucleus</location>
    </subcellularLocation>
</comment>
<dbReference type="EMBL" id="AY095366">
    <property type="protein sequence ID" value="AAM22798.1"/>
    <property type="molecule type" value="Genomic_DNA"/>
</dbReference>
<dbReference type="PRINTS" id="PR00236">
    <property type="entry name" value="HSVCAPSIDP40"/>
</dbReference>
<dbReference type="GO" id="GO:0006508">
    <property type="term" value="P:proteolysis"/>
    <property type="evidence" value="ECO:0007669"/>
    <property type="project" value="UniProtKB-KW"/>
</dbReference>
<evidence type="ECO:0000256" key="10">
    <source>
        <dbReference type="SAM" id="MobiDB-lite"/>
    </source>
</evidence>
<keyword evidence="8 9" id="KW-1035">Host cytoplasm</keyword>
<comment type="function">
    <text evidence="9">Assembly protein: Plays a major role in capsid assembly. Acts as a scaffold protein by binding major capsid protein. Multimerizes in the nucleus such as major capsid protein forms the icosahedral T=16 capsid. Cleaved by assemblin after capsid completion. The cleavages products are evicted from the capsid before or during DNA packaging.</text>
</comment>
<comment type="similarity">
    <text evidence="9">Belongs to the herpesviridae capsid scaffolding protein family.</text>
</comment>
<dbReference type="EMBL" id="HM625781">
    <property type="protein sequence ID" value="ADO13801.1"/>
    <property type="molecule type" value="Genomic_DNA"/>
</dbReference>
<dbReference type="SUPFAM" id="SSF50789">
    <property type="entry name" value="Herpes virus serine proteinase, assemblin"/>
    <property type="match status" value="1"/>
</dbReference>
<feature type="active site" description="Charge relay system" evidence="9">
    <location>
        <position position="134"/>
    </location>
</feature>
<keyword evidence="4 9" id="KW-0645">Protease</keyword>
<feature type="active site" description="Charge relay system" evidence="9">
    <location>
        <position position="66"/>
    </location>
</feature>
<dbReference type="KEGG" id="vg:9829330"/>
<name>Q8JY97_SHV1</name>
<organismHost>
    <name type="scientific">Callithrix</name>
    <dbReference type="NCBI Taxonomy" id="9481"/>
</organismHost>
<dbReference type="EC" id="3.4.21.97" evidence="9"/>
<dbReference type="GO" id="GO:0039708">
    <property type="term" value="P:nuclear capsid assembly"/>
    <property type="evidence" value="ECO:0007669"/>
    <property type="project" value="UniProtKB-ARBA"/>
</dbReference>
<keyword evidence="3 9" id="KW-1188">Viral release from host cell</keyword>
<comment type="subunit">
    <molecule>Assemblin</molecule>
    <text evidence="9">Exists in a monomer-dimer equilibrium with the dimer being the active species.</text>
</comment>
<gene>
    <name evidence="12" type="primary">UL26</name>
</gene>
<dbReference type="HAMAP" id="MF_04008">
    <property type="entry name" value="HSV_SCAF"/>
    <property type="match status" value="1"/>
</dbReference>
<keyword evidence="7 9" id="KW-0118">Viral capsid assembly</keyword>
<keyword evidence="2 9" id="KW-1048">Host nucleus</keyword>
<comment type="catalytic activity">
    <reaction evidence="9">
        <text>Cleaves -Ala-|-Ser- and -Ala-|-Ala- bonds in the scaffold protein.</text>
        <dbReference type="EC" id="3.4.21.97"/>
    </reaction>
</comment>
<keyword evidence="6 9" id="KW-0720">Serine protease</keyword>
<evidence type="ECO:0000256" key="9">
    <source>
        <dbReference type="HAMAP-Rule" id="MF_04008"/>
    </source>
</evidence>
<feature type="chain" id="PRO_5035013107" description="Assemblin" evidence="9">
    <location>
        <begin position="1"/>
        <end position="253"/>
    </location>
</feature>
<accession>Q8JY97</accession>
<feature type="region of interest" description="Disordered" evidence="10">
    <location>
        <begin position="423"/>
        <end position="496"/>
    </location>
</feature>
<proteinExistence type="inferred from homology"/>
<dbReference type="GO" id="GO:0019076">
    <property type="term" value="P:viral release from host cell"/>
    <property type="evidence" value="ECO:0007669"/>
    <property type="project" value="UniProtKB-UniRule"/>
</dbReference>
<feature type="compositionally biased region" description="Basic and acidic residues" evidence="10">
    <location>
        <begin position="288"/>
        <end position="297"/>
    </location>
</feature>
<dbReference type="InterPro" id="IPR001847">
    <property type="entry name" value="Peptidase_S21"/>
</dbReference>
<feature type="region of interest" description="Disordered" evidence="10">
    <location>
        <begin position="1"/>
        <end position="20"/>
    </location>
</feature>
<organismHost>
    <name type="scientific">Saimiri</name>
    <name type="common">squirrel monkeys</name>
    <dbReference type="NCBI Taxonomy" id="9520"/>
</organismHost>
<dbReference type="Gene3D" id="3.20.16.10">
    <property type="entry name" value="Herpesvirus/Caudovirus protease domain"/>
    <property type="match status" value="1"/>
</dbReference>
<comment type="subunit">
    <molecule>Assembly protein</molecule>
    <text evidence="9">Homomultimer. Interacts with major capsid protein.</text>
</comment>
<dbReference type="MEROPS" id="S21.001"/>
<feature type="region of interest" description="Disordered" evidence="10">
    <location>
        <begin position="261"/>
        <end position="340"/>
    </location>
</feature>
<feature type="compositionally biased region" description="Basic and acidic residues" evidence="10">
    <location>
        <begin position="264"/>
        <end position="279"/>
    </location>
</feature>
<dbReference type="GO" id="GO:0042025">
    <property type="term" value="C:host cell nucleus"/>
    <property type="evidence" value="ECO:0007669"/>
    <property type="project" value="UniProtKB-SubCell"/>
</dbReference>
<feature type="region of interest" description="Interaction with major capsid protein" evidence="9">
    <location>
        <begin position="631"/>
        <end position="651"/>
    </location>
</feature>
<organism evidence="11">
    <name type="scientific">Saimiriine herpesvirus 1 (strain MV-5-4-PSL)</name>
    <name type="common">SaHV-1</name>
    <name type="synonym">Marmoset herpesvirus</name>
    <dbReference type="NCBI Taxonomy" id="10353"/>
    <lineage>
        <taxon>Viruses</taxon>
        <taxon>Duplodnaviria</taxon>
        <taxon>Heunggongvirae</taxon>
        <taxon>Peploviricota</taxon>
        <taxon>Herviviricetes</taxon>
        <taxon>Herpesvirales</taxon>
        <taxon>Orthoherpesviridae</taxon>
        <taxon>Alphaherpesvirinae</taxon>
        <taxon>Simplexvirus</taxon>
        <taxon>Simplexvirus saimiriinealpha1</taxon>
    </lineage>
</organism>
<evidence type="ECO:0000313" key="13">
    <source>
        <dbReference type="Proteomes" id="UP000127069"/>
    </source>
</evidence>
<comment type="function">
    <text evidence="9">Capsid scaffolding protein: Acts as a scaffold protein by binding major capsid protein in the cytoplasm, inducing the nuclear localization of both proteins. Multimerizes in the nucleus such as major capsid protein forms the icosahedral T=16 capsid. Autocatalytic cleavage releases the assembly protein, and subsequently abolishes interaction with major capsid protein. Cleavages products are evicted from the capsid before or during DNA packaging.</text>
</comment>
<protein>
    <recommendedName>
        <fullName evidence="9">Capsid scaffolding protein</fullName>
    </recommendedName>
    <alternativeName>
        <fullName evidence="9">Protease precursor</fullName>
        <shortName evidence="9">pPR</shortName>
    </alternativeName>
    <component>
        <recommendedName>
            <fullName evidence="9">Assemblin</fullName>
            <ecNumber evidence="9">3.4.21.97</ecNumber>
        </recommendedName>
        <alternativeName>
            <fullName evidence="9">Protease</fullName>
            <shortName evidence="9">Pr</shortName>
        </alternativeName>
    </component>
    <component>
        <recommendedName>
            <fullName evidence="9">Assembly protein</fullName>
            <shortName evidence="9">AP</shortName>
        </recommendedName>
        <alternativeName>
            <fullName evidence="9">Capsid assembly protein</fullName>
        </alternativeName>
    </component>
</protein>
<dbReference type="Pfam" id="PF00716">
    <property type="entry name" value="Peptidase_S21"/>
    <property type="match status" value="1"/>
</dbReference>
<comment type="PTM">
    <text evidence="9">Capsid scaffolding protein: Capsid scaffolding protein is cleaved by assemblin after formation of the spherical procapsid. As a result, the capsid obtains its mature, icosahedral shape. Cleavages occur at two or more sites: release (R-site) and maturation (M-site).</text>
</comment>
<evidence type="ECO:0000256" key="6">
    <source>
        <dbReference type="ARBA" id="ARBA00022825"/>
    </source>
</evidence>
<evidence type="ECO:0000256" key="3">
    <source>
        <dbReference type="ARBA" id="ARBA00022612"/>
    </source>
</evidence>
<evidence type="ECO:0000256" key="2">
    <source>
        <dbReference type="ARBA" id="ARBA00022562"/>
    </source>
</evidence>
<comment type="caution">
    <text evidence="9">Lacks conserved residue(s) required for the propagation of feature annotation.</text>
</comment>
<dbReference type="InterPro" id="IPR035443">
    <property type="entry name" value="Herpes_virus_sf"/>
</dbReference>
<comment type="subunit">
    <molecule>Capsid scaffolding protein</molecule>
    <text evidence="9">Homomultimer. Interacts with major capsid protein.</text>
</comment>
<feature type="chain" id="PRO_5035013108" description="Assembly protein" evidence="9">
    <location>
        <begin position="254"/>
        <end position="651"/>
    </location>
</feature>
<evidence type="ECO:0000256" key="8">
    <source>
        <dbReference type="ARBA" id="ARBA00023200"/>
    </source>
</evidence>
<evidence type="ECO:0000256" key="7">
    <source>
        <dbReference type="ARBA" id="ARBA00022950"/>
    </source>
</evidence>
<keyword evidence="1 9" id="KW-0597">Phosphoprotein</keyword>
<evidence type="ECO:0000256" key="5">
    <source>
        <dbReference type="ARBA" id="ARBA00022801"/>
    </source>
</evidence>
<dbReference type="Proteomes" id="UP000127069">
    <property type="component" value="Segment"/>
</dbReference>
<keyword evidence="5 9" id="KW-0378">Hydrolase</keyword>
<dbReference type="GeneID" id="9829330"/>
<feature type="chain" id="PRO_5035013106" description="Capsid scaffolding protein" evidence="9">
    <location>
        <begin position="1"/>
        <end position="651"/>
    </location>
</feature>
<reference evidence="12 13" key="2">
    <citation type="journal article" date="2011" name="Virology">
        <title>Structure and sequence of the saimiriine herpesvirus 1 genome.</title>
        <authorList>
            <person name="Tyler S."/>
            <person name="Severini A."/>
            <person name="Black D."/>
            <person name="Walker M."/>
            <person name="Eberle R."/>
        </authorList>
    </citation>
    <scope>NUCLEOTIDE SEQUENCE [LARGE SCALE GENOMIC DNA]</scope>
    <source>
        <strain evidence="12">MV 5-4</strain>
    </source>
</reference>
<dbReference type="GO" id="GO:0004252">
    <property type="term" value="F:serine-type endopeptidase activity"/>
    <property type="evidence" value="ECO:0007669"/>
    <property type="project" value="UniProtKB-UniRule"/>
</dbReference>
<evidence type="ECO:0000256" key="1">
    <source>
        <dbReference type="ARBA" id="ARBA00022553"/>
    </source>
</evidence>
<evidence type="ECO:0000313" key="12">
    <source>
        <dbReference type="EMBL" id="ADO13801.1"/>
    </source>
</evidence>
<evidence type="ECO:0000256" key="4">
    <source>
        <dbReference type="ARBA" id="ARBA00022670"/>
    </source>
</evidence>
<reference evidence="11" key="1">
    <citation type="submission" date="2002-04" db="EMBL/GenBank/DDBJ databases">
        <authorList>
            <person name="Breshears M.A."/>
            <person name="Black D.H."/>
            <person name="Ritchey J.W."/>
            <person name="Eberle R."/>
        </authorList>
    </citation>
    <scope>NUCLEOTIDE SEQUENCE</scope>
</reference>
<dbReference type="GO" id="GO:0042802">
    <property type="term" value="F:identical protein binding"/>
    <property type="evidence" value="ECO:0007669"/>
    <property type="project" value="UniProtKB-UniRule"/>
</dbReference>
<feature type="site" description="Cleavage; by assemblin; Tail site" evidence="9">
    <location>
        <begin position="624"/>
        <end position="625"/>
    </location>
</feature>
<comment type="domain">
    <text evidence="9">Region of interaction between pPR and pAP is called Amino conserved domain (ACD). The region of interaction with major capsid protein is called carboxyl conserved domain (CCD).</text>
</comment>
<feature type="active site" description="Charge relay system" evidence="9">
    <location>
        <position position="154"/>
    </location>
</feature>
<dbReference type="RefSeq" id="YP_003933813.1">
    <property type="nucleotide sequence ID" value="NC_014567.1"/>
</dbReference>
<feature type="site" description="Cleavage; by assemblin; Release site" evidence="9">
    <location>
        <begin position="253"/>
        <end position="254"/>
    </location>
</feature>
<keyword evidence="13" id="KW-1185">Reference proteome</keyword>
<dbReference type="OrthoDB" id="8407at10239"/>
<dbReference type="GO" id="GO:0030430">
    <property type="term" value="C:host cell cytoplasm"/>
    <property type="evidence" value="ECO:0007669"/>
    <property type="project" value="UniProtKB-SubCell"/>
</dbReference>
<evidence type="ECO:0000313" key="11">
    <source>
        <dbReference type="EMBL" id="AAM22798.1"/>
    </source>
</evidence>
<comment type="function">
    <text evidence="9">Assemblin: Protease that plays an essential role in virion assembly within the nucleus. Catalyzes the cleavage of the assembly protein after formation of the spherical procapsid. By that cleavage, the capsid matures and gains its icosahedral shape. The cleavage sites seem to include -Ala-Ser-, -Ala-Ala-, as well as Ala-Thr bonds. Assemblin and cleavages products are evicted from the capsid before or during DNA packaging.</text>
</comment>